<evidence type="ECO:0000313" key="2">
    <source>
        <dbReference type="Proteomes" id="UP001320706"/>
    </source>
</evidence>
<organism evidence="1 2">
    <name type="scientific">Zalaria obscura</name>
    <dbReference type="NCBI Taxonomy" id="2024903"/>
    <lineage>
        <taxon>Eukaryota</taxon>
        <taxon>Fungi</taxon>
        <taxon>Dikarya</taxon>
        <taxon>Ascomycota</taxon>
        <taxon>Pezizomycotina</taxon>
        <taxon>Dothideomycetes</taxon>
        <taxon>Dothideomycetidae</taxon>
        <taxon>Dothideales</taxon>
        <taxon>Zalariaceae</taxon>
        <taxon>Zalaria</taxon>
    </lineage>
</organism>
<proteinExistence type="predicted"/>
<comment type="caution">
    <text evidence="1">The sequence shown here is derived from an EMBL/GenBank/DDBJ whole genome shotgun (WGS) entry which is preliminary data.</text>
</comment>
<keyword evidence="2" id="KW-1185">Reference proteome</keyword>
<evidence type="ECO:0000313" key="1">
    <source>
        <dbReference type="EMBL" id="KAK8196025.1"/>
    </source>
</evidence>
<protein>
    <submittedName>
        <fullName evidence="1">Uncharacterized protein</fullName>
    </submittedName>
</protein>
<reference evidence="1" key="1">
    <citation type="submission" date="2024-02" db="EMBL/GenBank/DDBJ databases">
        <title>Metagenome Assembled Genome of Zalaria obscura JY119.</title>
        <authorList>
            <person name="Vighnesh L."/>
            <person name="Jagadeeshwari U."/>
            <person name="Venkata Ramana C."/>
            <person name="Sasikala C."/>
        </authorList>
    </citation>
    <scope>NUCLEOTIDE SEQUENCE</scope>
    <source>
        <strain evidence="1">JY119</strain>
    </source>
</reference>
<sequence>MEAQSSIIPVELDGHCGLHGNTAPNSRPCISPGPHGYGRYWASGEHWSGPSGVCHSTPETTQVPPPNMWPSVNDTLLPEEIERSLPRTPHRPLTIGATDRWRPSLLRRTKVPKLGGRTQSYRKGLRKPAVPARHPADRSSRLR</sequence>
<accession>A0ACC3S4U8</accession>
<gene>
    <name evidence="1" type="ORF">M8818_007177</name>
</gene>
<dbReference type="EMBL" id="JAMKPW020000042">
    <property type="protein sequence ID" value="KAK8196025.1"/>
    <property type="molecule type" value="Genomic_DNA"/>
</dbReference>
<dbReference type="Proteomes" id="UP001320706">
    <property type="component" value="Unassembled WGS sequence"/>
</dbReference>
<name>A0ACC3S4U8_9PEZI</name>